<evidence type="ECO:0000256" key="5">
    <source>
        <dbReference type="SAM" id="Phobius"/>
    </source>
</evidence>
<dbReference type="InterPro" id="IPR036390">
    <property type="entry name" value="WH_DNA-bd_sf"/>
</dbReference>
<dbReference type="InterPro" id="IPR029063">
    <property type="entry name" value="SAM-dependent_MTases_sf"/>
</dbReference>
<dbReference type="Gene3D" id="3.40.50.150">
    <property type="entry name" value="Vaccinia Virus protein VP39"/>
    <property type="match status" value="1"/>
</dbReference>
<keyword evidence="3" id="KW-0949">S-adenosyl-L-methionine</keyword>
<keyword evidence="2" id="KW-0808">Transferase</keyword>
<evidence type="ECO:0000256" key="2">
    <source>
        <dbReference type="ARBA" id="ARBA00022679"/>
    </source>
</evidence>
<keyword evidence="1" id="KW-0489">Methyltransferase</keyword>
<dbReference type="PANTHER" id="PTHR43712:SF2">
    <property type="entry name" value="O-METHYLTRANSFERASE CICE"/>
    <property type="match status" value="1"/>
</dbReference>
<evidence type="ECO:0000313" key="7">
    <source>
        <dbReference type="EMBL" id="KAF5344494.1"/>
    </source>
</evidence>
<dbReference type="Gene3D" id="1.10.10.10">
    <property type="entry name" value="Winged helix-like DNA-binding domain superfamily/Winged helix DNA-binding domain"/>
    <property type="match status" value="1"/>
</dbReference>
<evidence type="ECO:0000313" key="8">
    <source>
        <dbReference type="Proteomes" id="UP000559256"/>
    </source>
</evidence>
<name>A0A8H5CMI6_9AGAR</name>
<gene>
    <name evidence="7" type="ORF">D9758_014152</name>
</gene>
<dbReference type="InterPro" id="IPR001077">
    <property type="entry name" value="COMT_C"/>
</dbReference>
<proteinExistence type="predicted"/>
<feature type="transmembrane region" description="Helical" evidence="5">
    <location>
        <begin position="447"/>
        <end position="468"/>
    </location>
</feature>
<keyword evidence="8" id="KW-1185">Reference proteome</keyword>
<comment type="caution">
    <text evidence="7">The sequence shown here is derived from an EMBL/GenBank/DDBJ whole genome shotgun (WGS) entry which is preliminary data.</text>
</comment>
<evidence type="ECO:0000259" key="6">
    <source>
        <dbReference type="Pfam" id="PF00891"/>
    </source>
</evidence>
<dbReference type="OrthoDB" id="2505950at2759"/>
<evidence type="ECO:0000256" key="4">
    <source>
        <dbReference type="SAM" id="MobiDB-lite"/>
    </source>
</evidence>
<feature type="domain" description="O-methyltransferase C-terminal" evidence="6">
    <location>
        <begin position="157"/>
        <end position="304"/>
    </location>
</feature>
<evidence type="ECO:0000256" key="1">
    <source>
        <dbReference type="ARBA" id="ARBA00022603"/>
    </source>
</evidence>
<sequence>MISRLDALIQNPYKRITTQIYAVYETSALYITVKVGVVDALANAPDVSKGLSISELQSKLDVDGAKLAIILRLLATKGWFHETSEGVFAITRPTLQLREGNNGWKAVLTPGKPKVADSLYQMITHPQWKYSQDSKQTAYQLAHDTDLVMFDHLYKYAPDTSTLFANSIKSLGDEFSPGLLEDFPWSQLDGRTIVDCGGGQGSMTLLIVPKMPKSSFVIQDLAGPLELAKKNLETTLPDDWNAGRIRLEEHDFFKPQTQQGSDKVFIFRWVLHDWPDDEAVRILSNVAKGGGKGAKVLIIEFIITPGTISTSSSPALVAPADSDSAVELPPYIPADYGQVSTVVHDMSAHMLAILNGRERTLVGFKYYLVMDSDTNLILRPMPELPQTDPNRGQKRFGLIITAPPLYQMCRIFGPLPLWVASTTVKATWTFVDETPTLPQPKSPRVDVVSLVITITIVGGITFGLIWGYRTFHQNIQSTQQKFKQKGVNISRQGVSVKTSGRMDREDYVDATQRGLIRAMEASSFGKPDAQSPASPLSSANGSGKRGFFRRKKE</sequence>
<dbReference type="InterPro" id="IPR016461">
    <property type="entry name" value="COMT-like"/>
</dbReference>
<organism evidence="7 8">
    <name type="scientific">Tetrapyrgos nigripes</name>
    <dbReference type="NCBI Taxonomy" id="182062"/>
    <lineage>
        <taxon>Eukaryota</taxon>
        <taxon>Fungi</taxon>
        <taxon>Dikarya</taxon>
        <taxon>Basidiomycota</taxon>
        <taxon>Agaricomycotina</taxon>
        <taxon>Agaricomycetes</taxon>
        <taxon>Agaricomycetidae</taxon>
        <taxon>Agaricales</taxon>
        <taxon>Marasmiineae</taxon>
        <taxon>Marasmiaceae</taxon>
        <taxon>Tetrapyrgos</taxon>
    </lineage>
</organism>
<feature type="compositionally biased region" description="Polar residues" evidence="4">
    <location>
        <begin position="531"/>
        <end position="541"/>
    </location>
</feature>
<dbReference type="Pfam" id="PF00891">
    <property type="entry name" value="Methyltransf_2"/>
    <property type="match status" value="1"/>
</dbReference>
<accession>A0A8H5CMI6</accession>
<dbReference type="PANTHER" id="PTHR43712">
    <property type="entry name" value="PUTATIVE (AFU_ORTHOLOGUE AFUA_4G14580)-RELATED"/>
    <property type="match status" value="1"/>
</dbReference>
<dbReference type="PROSITE" id="PS51683">
    <property type="entry name" value="SAM_OMT_II"/>
    <property type="match status" value="1"/>
</dbReference>
<feature type="region of interest" description="Disordered" evidence="4">
    <location>
        <begin position="519"/>
        <end position="553"/>
    </location>
</feature>
<keyword evidence="5" id="KW-0472">Membrane</keyword>
<dbReference type="Proteomes" id="UP000559256">
    <property type="component" value="Unassembled WGS sequence"/>
</dbReference>
<reference evidence="7 8" key="1">
    <citation type="journal article" date="2020" name="ISME J.">
        <title>Uncovering the hidden diversity of litter-decomposition mechanisms in mushroom-forming fungi.</title>
        <authorList>
            <person name="Floudas D."/>
            <person name="Bentzer J."/>
            <person name="Ahren D."/>
            <person name="Johansson T."/>
            <person name="Persson P."/>
            <person name="Tunlid A."/>
        </authorList>
    </citation>
    <scope>NUCLEOTIDE SEQUENCE [LARGE SCALE GENOMIC DNA]</scope>
    <source>
        <strain evidence="7 8">CBS 291.85</strain>
    </source>
</reference>
<dbReference type="GO" id="GO:0008171">
    <property type="term" value="F:O-methyltransferase activity"/>
    <property type="evidence" value="ECO:0007669"/>
    <property type="project" value="InterPro"/>
</dbReference>
<dbReference type="GO" id="GO:0032259">
    <property type="term" value="P:methylation"/>
    <property type="evidence" value="ECO:0007669"/>
    <property type="project" value="UniProtKB-KW"/>
</dbReference>
<evidence type="ECO:0000256" key="3">
    <source>
        <dbReference type="ARBA" id="ARBA00022691"/>
    </source>
</evidence>
<keyword evidence="5" id="KW-0812">Transmembrane</keyword>
<dbReference type="SUPFAM" id="SSF46785">
    <property type="entry name" value="Winged helix' DNA-binding domain"/>
    <property type="match status" value="1"/>
</dbReference>
<keyword evidence="5" id="KW-1133">Transmembrane helix</keyword>
<protein>
    <recommendedName>
        <fullName evidence="6">O-methyltransferase C-terminal domain-containing protein</fullName>
    </recommendedName>
</protein>
<dbReference type="SUPFAM" id="SSF53335">
    <property type="entry name" value="S-adenosyl-L-methionine-dependent methyltransferases"/>
    <property type="match status" value="1"/>
</dbReference>
<dbReference type="EMBL" id="JAACJM010000124">
    <property type="protein sequence ID" value="KAF5344494.1"/>
    <property type="molecule type" value="Genomic_DNA"/>
</dbReference>
<dbReference type="InterPro" id="IPR036388">
    <property type="entry name" value="WH-like_DNA-bd_sf"/>
</dbReference>
<dbReference type="AlphaFoldDB" id="A0A8H5CMI6"/>